<dbReference type="AlphaFoldDB" id="A0A5C2RPQ7"/>
<dbReference type="InterPro" id="IPR032675">
    <property type="entry name" value="LRR_dom_sf"/>
</dbReference>
<dbReference type="Proteomes" id="UP000313359">
    <property type="component" value="Unassembled WGS sequence"/>
</dbReference>
<keyword evidence="2" id="KW-1185">Reference proteome</keyword>
<evidence type="ECO:0008006" key="3">
    <source>
        <dbReference type="Google" id="ProtNLM"/>
    </source>
</evidence>
<evidence type="ECO:0000313" key="1">
    <source>
        <dbReference type="EMBL" id="RPD53121.1"/>
    </source>
</evidence>
<evidence type="ECO:0000313" key="2">
    <source>
        <dbReference type="Proteomes" id="UP000313359"/>
    </source>
</evidence>
<dbReference type="EMBL" id="ML122329">
    <property type="protein sequence ID" value="RPD53121.1"/>
    <property type="molecule type" value="Genomic_DNA"/>
</dbReference>
<name>A0A5C2RPQ7_9APHY</name>
<gene>
    <name evidence="1" type="ORF">L227DRAFT_420666</name>
</gene>
<sequence length="546" mass="62553">MKDFLSLNYDVLLAIFAHLHGADALNVALSSKRVYELAGPRIASHIVCTSPKELRRLHAYLLSNFRGTQRAKFLEKFIIQEYTFQRGNSRRHFSQVPLIGDILLQASNIRELYFEKFHPCMERDPRIVSAIRSLTRIVKLDLFVIADATLSIFDSSWPLDKLTHLNLSYYDEGDFPLDNQAKSLQPLISILPSFRRLRTLKVCFLDSTSRLPRAASLPSTPLLPSIGILHLREVSTSTLDLVDLCPNLSTLTISLSSQDVERMIVEGPKWPSLGRLMVGELDEVRWFSERLRTVDQLQIGGRIRLNPYTTEDGAMPPKQRLLELLRDTSPVGLYMCMELSGQVEQTSESLAGFWSDMARAAPRLWSFEIQLYRRHGVDWHDYSWVSKLLHALSRSVPILQCLRVLVPHETRYWYLPQDKKANVARDRQEEIDRVKALNALPPLLAHAFPWLRYLSVADAAPNMYLLQDTPLEPSISALQVDEGAVGWGWDELRHLMGIRRQRWWRVVYGPHGRELVEITSEEGEAAQQEIETSGSMTLTEDSMPYH</sequence>
<accession>A0A5C2RPQ7</accession>
<organism evidence="1 2">
    <name type="scientific">Lentinus tigrinus ALCF2SS1-6</name>
    <dbReference type="NCBI Taxonomy" id="1328759"/>
    <lineage>
        <taxon>Eukaryota</taxon>
        <taxon>Fungi</taxon>
        <taxon>Dikarya</taxon>
        <taxon>Basidiomycota</taxon>
        <taxon>Agaricomycotina</taxon>
        <taxon>Agaricomycetes</taxon>
        <taxon>Polyporales</taxon>
        <taxon>Polyporaceae</taxon>
        <taxon>Lentinus</taxon>
    </lineage>
</organism>
<dbReference type="OrthoDB" id="2802922at2759"/>
<dbReference type="Gene3D" id="3.80.10.10">
    <property type="entry name" value="Ribonuclease Inhibitor"/>
    <property type="match status" value="1"/>
</dbReference>
<proteinExistence type="predicted"/>
<dbReference type="SUPFAM" id="SSF52058">
    <property type="entry name" value="L domain-like"/>
    <property type="match status" value="1"/>
</dbReference>
<protein>
    <recommendedName>
        <fullName evidence="3">F-box domain-containing protein</fullName>
    </recommendedName>
</protein>
<reference evidence="1" key="1">
    <citation type="journal article" date="2018" name="Genome Biol. Evol.">
        <title>Genomics and development of Lentinus tigrinus, a white-rot wood-decaying mushroom with dimorphic fruiting bodies.</title>
        <authorList>
            <person name="Wu B."/>
            <person name="Xu Z."/>
            <person name="Knudson A."/>
            <person name="Carlson A."/>
            <person name="Chen N."/>
            <person name="Kovaka S."/>
            <person name="LaButti K."/>
            <person name="Lipzen A."/>
            <person name="Pennachio C."/>
            <person name="Riley R."/>
            <person name="Schakwitz W."/>
            <person name="Umezawa K."/>
            <person name="Ohm R.A."/>
            <person name="Grigoriev I.V."/>
            <person name="Nagy L.G."/>
            <person name="Gibbons J."/>
            <person name="Hibbett D."/>
        </authorList>
    </citation>
    <scope>NUCLEOTIDE SEQUENCE [LARGE SCALE GENOMIC DNA]</scope>
    <source>
        <strain evidence="1">ALCF2SS1-6</strain>
    </source>
</reference>
<dbReference type="STRING" id="1328759.A0A5C2RPQ7"/>